<dbReference type="Proteomes" id="UP001472677">
    <property type="component" value="Unassembled WGS sequence"/>
</dbReference>
<reference evidence="1 2" key="1">
    <citation type="journal article" date="2024" name="G3 (Bethesda)">
        <title>Genome assembly of Hibiscus sabdariffa L. provides insights into metabolisms of medicinal natural products.</title>
        <authorList>
            <person name="Kim T."/>
        </authorList>
    </citation>
    <scope>NUCLEOTIDE SEQUENCE [LARGE SCALE GENOMIC DNA]</scope>
    <source>
        <strain evidence="1">TK-2024</strain>
        <tissue evidence="1">Old leaves</tissue>
    </source>
</reference>
<evidence type="ECO:0000313" key="2">
    <source>
        <dbReference type="Proteomes" id="UP001472677"/>
    </source>
</evidence>
<proteinExistence type="predicted"/>
<protein>
    <submittedName>
        <fullName evidence="1">Uncharacterized protein</fullName>
    </submittedName>
</protein>
<evidence type="ECO:0000313" key="1">
    <source>
        <dbReference type="EMBL" id="KAK8556545.1"/>
    </source>
</evidence>
<dbReference type="EMBL" id="JBBPBM010000017">
    <property type="protein sequence ID" value="KAK8556545.1"/>
    <property type="molecule type" value="Genomic_DNA"/>
</dbReference>
<comment type="caution">
    <text evidence="1">The sequence shown here is derived from an EMBL/GenBank/DDBJ whole genome shotgun (WGS) entry which is preliminary data.</text>
</comment>
<keyword evidence="2" id="KW-1185">Reference proteome</keyword>
<gene>
    <name evidence="1" type="ORF">V6N12_002944</name>
</gene>
<sequence length="86" mass="9691">MGKGLRLIDDYPQLFAGQQSEQMALGLKSEHRRSCTLCDSMLGEKDGLAAMRTKGRWTNGQGERTVTRSDRKGRKGDELWFSRGVE</sequence>
<organism evidence="1 2">
    <name type="scientific">Hibiscus sabdariffa</name>
    <name type="common">roselle</name>
    <dbReference type="NCBI Taxonomy" id="183260"/>
    <lineage>
        <taxon>Eukaryota</taxon>
        <taxon>Viridiplantae</taxon>
        <taxon>Streptophyta</taxon>
        <taxon>Embryophyta</taxon>
        <taxon>Tracheophyta</taxon>
        <taxon>Spermatophyta</taxon>
        <taxon>Magnoliopsida</taxon>
        <taxon>eudicotyledons</taxon>
        <taxon>Gunneridae</taxon>
        <taxon>Pentapetalae</taxon>
        <taxon>rosids</taxon>
        <taxon>malvids</taxon>
        <taxon>Malvales</taxon>
        <taxon>Malvaceae</taxon>
        <taxon>Malvoideae</taxon>
        <taxon>Hibiscus</taxon>
    </lineage>
</organism>
<name>A0ABR2EAG8_9ROSI</name>
<accession>A0ABR2EAG8</accession>